<dbReference type="EMBL" id="WNWR01000712">
    <property type="protein sequence ID" value="KAE9970660.1"/>
    <property type="molecule type" value="Genomic_DNA"/>
</dbReference>
<dbReference type="Pfam" id="PF07876">
    <property type="entry name" value="Dabb"/>
    <property type="match status" value="1"/>
</dbReference>
<comment type="subunit">
    <text evidence="1">Homodimer.</text>
</comment>
<dbReference type="PROSITE" id="PS51502">
    <property type="entry name" value="S_R_A_B_BARREL"/>
    <property type="match status" value="1"/>
</dbReference>
<proteinExistence type="predicted"/>
<dbReference type="InterPro" id="IPR013097">
    <property type="entry name" value="Dabb"/>
</dbReference>
<dbReference type="Proteomes" id="UP000490939">
    <property type="component" value="Unassembled WGS sequence"/>
</dbReference>
<dbReference type="SMART" id="SM00886">
    <property type="entry name" value="Dabb"/>
    <property type="match status" value="1"/>
</dbReference>
<evidence type="ECO:0000259" key="2">
    <source>
        <dbReference type="PROSITE" id="PS51502"/>
    </source>
</evidence>
<sequence length="113" mass="12344">MAGPGIIHVVLFEFKSKATDDQVKDACDRMLGLAQACLHPDTKAPYIKMSVGGRNNSIEGMEGGLTHGFVVNFENVEDRDYYVKKDPAHQAFVKSIGDIIASARVVDFEPGVF</sequence>
<dbReference type="AlphaFoldDB" id="A0A8H3YRD0"/>
<gene>
    <name evidence="3" type="ORF">EG327_010217</name>
</gene>
<dbReference type="Gene3D" id="3.30.70.100">
    <property type="match status" value="1"/>
</dbReference>
<dbReference type="InterPro" id="IPR044662">
    <property type="entry name" value="HS1/DABB1-like"/>
</dbReference>
<protein>
    <recommendedName>
        <fullName evidence="2">Stress-response A/B barrel domain-containing protein</fullName>
    </recommendedName>
</protein>
<dbReference type="InterPro" id="IPR011008">
    <property type="entry name" value="Dimeric_a/b-barrel"/>
</dbReference>
<dbReference type="PANTHER" id="PTHR33178:SF10">
    <property type="entry name" value="STRESS-RESPONSE A_B BARREL DOMAIN-CONTAINING PROTEIN"/>
    <property type="match status" value="1"/>
</dbReference>
<accession>A0A8H3YRD0</accession>
<dbReference type="OrthoDB" id="1601230at2759"/>
<evidence type="ECO:0000313" key="3">
    <source>
        <dbReference type="EMBL" id="KAE9970660.1"/>
    </source>
</evidence>
<dbReference type="PANTHER" id="PTHR33178">
    <property type="match status" value="1"/>
</dbReference>
<dbReference type="SUPFAM" id="SSF54909">
    <property type="entry name" value="Dimeric alpha+beta barrel"/>
    <property type="match status" value="1"/>
</dbReference>
<keyword evidence="4" id="KW-1185">Reference proteome</keyword>
<evidence type="ECO:0000313" key="4">
    <source>
        <dbReference type="Proteomes" id="UP000490939"/>
    </source>
</evidence>
<name>A0A8H3YRD0_VENIN</name>
<organism evidence="3 4">
    <name type="scientific">Venturia inaequalis</name>
    <name type="common">Apple scab fungus</name>
    <dbReference type="NCBI Taxonomy" id="5025"/>
    <lineage>
        <taxon>Eukaryota</taxon>
        <taxon>Fungi</taxon>
        <taxon>Dikarya</taxon>
        <taxon>Ascomycota</taxon>
        <taxon>Pezizomycotina</taxon>
        <taxon>Dothideomycetes</taxon>
        <taxon>Pleosporomycetidae</taxon>
        <taxon>Venturiales</taxon>
        <taxon>Venturiaceae</taxon>
        <taxon>Venturia</taxon>
    </lineage>
</organism>
<evidence type="ECO:0000256" key="1">
    <source>
        <dbReference type="ARBA" id="ARBA00011738"/>
    </source>
</evidence>
<feature type="domain" description="Stress-response A/B barrel" evidence="2">
    <location>
        <begin position="6"/>
        <end position="108"/>
    </location>
</feature>
<reference evidence="3 4" key="1">
    <citation type="submission" date="2019-07" db="EMBL/GenBank/DDBJ databases">
        <title>Venturia inaequalis Genome Resource.</title>
        <authorList>
            <person name="Lichtner F.J."/>
        </authorList>
    </citation>
    <scope>NUCLEOTIDE SEQUENCE [LARGE SCALE GENOMIC DNA]</scope>
    <source>
        <strain evidence="3 4">DMI_063113</strain>
    </source>
</reference>
<comment type="caution">
    <text evidence="3">The sequence shown here is derived from an EMBL/GenBank/DDBJ whole genome shotgun (WGS) entry which is preliminary data.</text>
</comment>